<accession>A0ABW3BEV4</accession>
<protein>
    <recommendedName>
        <fullName evidence="4">YwqJ-like deaminase</fullName>
    </recommendedName>
</protein>
<dbReference type="EMBL" id="JBHTHR010000316">
    <property type="protein sequence ID" value="MFD0801866.1"/>
    <property type="molecule type" value="Genomic_DNA"/>
</dbReference>
<keyword evidence="3" id="KW-1185">Reference proteome</keyword>
<evidence type="ECO:0008006" key="4">
    <source>
        <dbReference type="Google" id="ProtNLM"/>
    </source>
</evidence>
<sequence>PAGDGPGTGNSPGGSGGADRPAVPHGDNAGDGQRPAGDGPGAEDAPTPHQPRTETPPEEAPHTPEHPEGDTPTDPQPGKDEKPQEPSQEQSGEPEDKVPEGEQETDTPGNPAPADPVQPSRQQDWEAPDSNTEDLGADPEAPPATRPLPTNARSGHILERIDETRVYRDDRGLIDQIDGRPAKQYVRDLMTARAEHMVDLVRSGEDAPSQAALGGKPGAVNALVLDRRTGMLAEGINGRGYEIIRPQDVHPLIEERVEQMRANGPYPQFNRHTGERLPDTEFPHNDHPLRHAEVKALNHLLNLRGESAKSTTLHDLRVDAMFTLWKQGPTPANCCANCTRIVDGANVSVGRNWSPPGTPGQQETIIEGDL</sequence>
<feature type="compositionally biased region" description="Gly residues" evidence="1">
    <location>
        <begin position="1"/>
        <end position="17"/>
    </location>
</feature>
<name>A0ABW3BEV4_9ACTN</name>
<feature type="non-terminal residue" evidence="2">
    <location>
        <position position="1"/>
    </location>
</feature>
<feature type="region of interest" description="Disordered" evidence="1">
    <location>
        <begin position="350"/>
        <end position="370"/>
    </location>
</feature>
<feature type="compositionally biased region" description="Basic and acidic residues" evidence="1">
    <location>
        <begin position="59"/>
        <end position="69"/>
    </location>
</feature>
<evidence type="ECO:0000313" key="2">
    <source>
        <dbReference type="EMBL" id="MFD0801866.1"/>
    </source>
</evidence>
<feature type="region of interest" description="Disordered" evidence="1">
    <location>
        <begin position="1"/>
        <end position="157"/>
    </location>
</feature>
<evidence type="ECO:0000313" key="3">
    <source>
        <dbReference type="Proteomes" id="UP001596956"/>
    </source>
</evidence>
<gene>
    <name evidence="2" type="ORF">ACFQZU_11140</name>
</gene>
<organism evidence="2 3">
    <name type="scientific">Streptomonospora algeriensis</name>
    <dbReference type="NCBI Taxonomy" id="995084"/>
    <lineage>
        <taxon>Bacteria</taxon>
        <taxon>Bacillati</taxon>
        <taxon>Actinomycetota</taxon>
        <taxon>Actinomycetes</taxon>
        <taxon>Streptosporangiales</taxon>
        <taxon>Nocardiopsidaceae</taxon>
        <taxon>Streptomonospora</taxon>
    </lineage>
</organism>
<evidence type="ECO:0000256" key="1">
    <source>
        <dbReference type="SAM" id="MobiDB-lite"/>
    </source>
</evidence>
<reference evidence="3" key="1">
    <citation type="journal article" date="2019" name="Int. J. Syst. Evol. Microbiol.">
        <title>The Global Catalogue of Microorganisms (GCM) 10K type strain sequencing project: providing services to taxonomists for standard genome sequencing and annotation.</title>
        <authorList>
            <consortium name="The Broad Institute Genomics Platform"/>
            <consortium name="The Broad Institute Genome Sequencing Center for Infectious Disease"/>
            <person name="Wu L."/>
            <person name="Ma J."/>
        </authorList>
    </citation>
    <scope>NUCLEOTIDE SEQUENCE [LARGE SCALE GENOMIC DNA]</scope>
    <source>
        <strain evidence="3">CCUG 63369</strain>
    </source>
</reference>
<dbReference type="Proteomes" id="UP001596956">
    <property type="component" value="Unassembled WGS sequence"/>
</dbReference>
<comment type="caution">
    <text evidence="2">The sequence shown here is derived from an EMBL/GenBank/DDBJ whole genome shotgun (WGS) entry which is preliminary data.</text>
</comment>
<proteinExistence type="predicted"/>